<evidence type="ECO:0000256" key="3">
    <source>
        <dbReference type="PIRSR" id="PIRSR004848-1"/>
    </source>
</evidence>
<dbReference type="SUPFAM" id="SSF51419">
    <property type="entry name" value="PLP-binding barrel"/>
    <property type="match status" value="1"/>
</dbReference>
<dbReference type="Pfam" id="PF01168">
    <property type="entry name" value="Ala_racemase_N"/>
    <property type="match status" value="1"/>
</dbReference>
<sequence>MVDIKKNLENLWERITKVCTKVKRKKEEIEIVAISKGVDVERIKEAIKCGLNKIGENRVQEALKKIPIIENEFKNIEWHFVGHLQTNKVKKAIKYFPVIQSVDRISLAEELQKEAQKADKIVKIFIQVNTSFEETKFGISPDELDKLVEYVLNLTNLKLIGLMTLGPVTALENKENSRKSFRLLYELREKVKEKFKIPLPYLSMGMSSDFEVAIEEGANMIRIGTLIFGPRNQ</sequence>
<comment type="function">
    <text evidence="2">Pyridoxal 5'-phosphate (PLP)-binding protein, which is involved in PLP homeostasis.</text>
</comment>
<comment type="caution">
    <text evidence="6">The sequence shown here is derived from an EMBL/GenBank/DDBJ whole genome shotgun (WGS) entry which is preliminary data.</text>
</comment>
<comment type="similarity">
    <text evidence="2 4">Belongs to the pyridoxal phosphate-binding protein YggS/PROSC family.</text>
</comment>
<proteinExistence type="inferred from homology"/>
<dbReference type="PIRSF" id="PIRSF004848">
    <property type="entry name" value="YBL036c_PLPDEIII"/>
    <property type="match status" value="1"/>
</dbReference>
<evidence type="ECO:0000256" key="2">
    <source>
        <dbReference type="HAMAP-Rule" id="MF_02087"/>
    </source>
</evidence>
<evidence type="ECO:0000259" key="5">
    <source>
        <dbReference type="Pfam" id="PF01168"/>
    </source>
</evidence>
<feature type="modified residue" description="N6-(pyridoxal phosphate)lysine" evidence="2 3">
    <location>
        <position position="36"/>
    </location>
</feature>
<dbReference type="HAMAP" id="MF_02087">
    <property type="entry name" value="PLP_homeostasis"/>
    <property type="match status" value="1"/>
</dbReference>
<dbReference type="FunFam" id="3.20.20.10:FF:000018">
    <property type="entry name" value="Pyridoxal phosphate homeostasis protein"/>
    <property type="match status" value="1"/>
</dbReference>
<keyword evidence="1 2" id="KW-0663">Pyridoxal phosphate</keyword>
<evidence type="ECO:0000313" key="6">
    <source>
        <dbReference type="EMBL" id="HHR48931.1"/>
    </source>
</evidence>
<comment type="cofactor">
    <cofactor evidence="3">
        <name>pyridoxal 5'-phosphate</name>
        <dbReference type="ChEBI" id="CHEBI:597326"/>
    </cofactor>
</comment>
<dbReference type="CDD" id="cd00635">
    <property type="entry name" value="PLPDE_III_YBL036c_like"/>
    <property type="match status" value="1"/>
</dbReference>
<dbReference type="NCBIfam" id="TIGR00044">
    <property type="entry name" value="YggS family pyridoxal phosphate-dependent enzyme"/>
    <property type="match status" value="1"/>
</dbReference>
<dbReference type="InterPro" id="IPR011078">
    <property type="entry name" value="PyrdxlP_homeostasis"/>
</dbReference>
<dbReference type="InterPro" id="IPR029066">
    <property type="entry name" value="PLP-binding_barrel"/>
</dbReference>
<name>A0A7V5Y0J9_UNCW3</name>
<dbReference type="PANTHER" id="PTHR10146">
    <property type="entry name" value="PROLINE SYNTHETASE CO-TRANSCRIBED BACTERIAL HOMOLOG PROTEIN"/>
    <property type="match status" value="1"/>
</dbReference>
<evidence type="ECO:0000256" key="4">
    <source>
        <dbReference type="RuleBase" id="RU004514"/>
    </source>
</evidence>
<organism evidence="6">
    <name type="scientific">candidate division WOR-3 bacterium</name>
    <dbReference type="NCBI Taxonomy" id="2052148"/>
    <lineage>
        <taxon>Bacteria</taxon>
        <taxon>Bacteria division WOR-3</taxon>
    </lineage>
</organism>
<evidence type="ECO:0000256" key="1">
    <source>
        <dbReference type="ARBA" id="ARBA00022898"/>
    </source>
</evidence>
<reference evidence="6" key="1">
    <citation type="journal article" date="2020" name="mSystems">
        <title>Genome- and Community-Level Interaction Insights into Carbon Utilization and Element Cycling Functions of Hydrothermarchaeota in Hydrothermal Sediment.</title>
        <authorList>
            <person name="Zhou Z."/>
            <person name="Liu Y."/>
            <person name="Xu W."/>
            <person name="Pan J."/>
            <person name="Luo Z.H."/>
            <person name="Li M."/>
        </authorList>
    </citation>
    <scope>NUCLEOTIDE SEQUENCE [LARGE SCALE GENOMIC DNA]</scope>
    <source>
        <strain evidence="6">SpSt-791</strain>
    </source>
</reference>
<dbReference type="GO" id="GO:0030170">
    <property type="term" value="F:pyridoxal phosphate binding"/>
    <property type="evidence" value="ECO:0007669"/>
    <property type="project" value="UniProtKB-UniRule"/>
</dbReference>
<dbReference type="PANTHER" id="PTHR10146:SF14">
    <property type="entry name" value="PYRIDOXAL PHOSPHATE HOMEOSTASIS PROTEIN"/>
    <property type="match status" value="1"/>
</dbReference>
<gene>
    <name evidence="6" type="ORF">ENV79_04760</name>
</gene>
<protein>
    <recommendedName>
        <fullName evidence="2">Pyridoxal phosphate homeostasis protein</fullName>
        <shortName evidence="2">PLP homeostasis protein</shortName>
    </recommendedName>
</protein>
<dbReference type="AlphaFoldDB" id="A0A7V5Y0J9"/>
<dbReference type="InterPro" id="IPR001608">
    <property type="entry name" value="Ala_racemase_N"/>
</dbReference>
<dbReference type="EMBL" id="DTHS01000029">
    <property type="protein sequence ID" value="HHR48931.1"/>
    <property type="molecule type" value="Genomic_DNA"/>
</dbReference>
<dbReference type="Gene3D" id="3.20.20.10">
    <property type="entry name" value="Alanine racemase"/>
    <property type="match status" value="1"/>
</dbReference>
<feature type="domain" description="Alanine racemase N-terminal" evidence="5">
    <location>
        <begin position="8"/>
        <end position="230"/>
    </location>
</feature>
<accession>A0A7V5Y0J9</accession>